<gene>
    <name evidence="1" type="ORF">JIN78_05855</name>
</gene>
<dbReference type="InterPro" id="IPR014825">
    <property type="entry name" value="DNA_alkylation"/>
</dbReference>
<dbReference type="Proteomes" id="UP000604083">
    <property type="component" value="Unassembled WGS sequence"/>
</dbReference>
<organism evidence="1 2">
    <name type="scientific">Roseibacillus ishigakijimensis</name>
    <dbReference type="NCBI Taxonomy" id="454146"/>
    <lineage>
        <taxon>Bacteria</taxon>
        <taxon>Pseudomonadati</taxon>
        <taxon>Verrucomicrobiota</taxon>
        <taxon>Verrucomicrobiia</taxon>
        <taxon>Verrucomicrobiales</taxon>
        <taxon>Verrucomicrobiaceae</taxon>
        <taxon>Roseibacillus</taxon>
    </lineage>
</organism>
<comment type="caution">
    <text evidence="1">The sequence shown here is derived from an EMBL/GenBank/DDBJ whole genome shotgun (WGS) entry which is preliminary data.</text>
</comment>
<keyword evidence="2" id="KW-1185">Reference proteome</keyword>
<dbReference type="EMBL" id="JAENIO010000010">
    <property type="protein sequence ID" value="MBK1833581.1"/>
    <property type="molecule type" value="Genomic_DNA"/>
</dbReference>
<dbReference type="AlphaFoldDB" id="A0A934VLZ1"/>
<evidence type="ECO:0000313" key="2">
    <source>
        <dbReference type="Proteomes" id="UP000604083"/>
    </source>
</evidence>
<sequence length="115" mass="12921">MKLPEALRRLEELGDDKVKAQNAKRGAGDNQFGVRRGDLRKLAKEITPDPALAHALWLTGNLDAQLLAVLLWKPKDLSAPQLDELVRQLVFADGADWFGNYLVKKHRGKEALRLQ</sequence>
<dbReference type="InterPro" id="IPR016024">
    <property type="entry name" value="ARM-type_fold"/>
</dbReference>
<dbReference type="SUPFAM" id="SSF48371">
    <property type="entry name" value="ARM repeat"/>
    <property type="match status" value="1"/>
</dbReference>
<name>A0A934VLZ1_9BACT</name>
<dbReference type="PANTHER" id="PTHR41291">
    <property type="entry name" value="DNA ALKYLATION REPAIR PROTEIN"/>
    <property type="match status" value="1"/>
</dbReference>
<dbReference type="Pfam" id="PF08713">
    <property type="entry name" value="DNA_alkylation"/>
    <property type="match status" value="1"/>
</dbReference>
<reference evidence="1" key="1">
    <citation type="submission" date="2021-01" db="EMBL/GenBank/DDBJ databases">
        <title>Modified the classification status of verrucomicrobia.</title>
        <authorList>
            <person name="Feng X."/>
        </authorList>
    </citation>
    <scope>NUCLEOTIDE SEQUENCE</scope>
    <source>
        <strain evidence="1">KCTC 12986</strain>
    </source>
</reference>
<protein>
    <submittedName>
        <fullName evidence="1">DNA alkylation repair protein</fullName>
    </submittedName>
</protein>
<dbReference type="PANTHER" id="PTHR41291:SF1">
    <property type="entry name" value="DNA ALKYLATION REPAIR PROTEIN"/>
    <property type="match status" value="1"/>
</dbReference>
<proteinExistence type="predicted"/>
<accession>A0A934VLZ1</accession>
<evidence type="ECO:0000313" key="1">
    <source>
        <dbReference type="EMBL" id="MBK1833581.1"/>
    </source>
</evidence>
<dbReference type="Gene3D" id="1.25.10.90">
    <property type="match status" value="1"/>
</dbReference>